<dbReference type="AlphaFoldDB" id="A0AAU7V7S2"/>
<comment type="catalytic activity">
    <reaction evidence="9">
        <text>meso-2,6-diaminopimelate + H(+) = L-lysine + CO2</text>
        <dbReference type="Rhea" id="RHEA:15101"/>
        <dbReference type="ChEBI" id="CHEBI:15378"/>
        <dbReference type="ChEBI" id="CHEBI:16526"/>
        <dbReference type="ChEBI" id="CHEBI:32551"/>
        <dbReference type="ChEBI" id="CHEBI:57791"/>
        <dbReference type="EC" id="4.1.1.20"/>
    </reaction>
</comment>
<feature type="modified residue" description="N6-(pyridoxal phosphate)lysine" evidence="7">
    <location>
        <position position="51"/>
    </location>
</feature>
<dbReference type="InterPro" id="IPR022643">
    <property type="entry name" value="De-COase2_C"/>
</dbReference>
<evidence type="ECO:0000256" key="6">
    <source>
        <dbReference type="NCBIfam" id="TIGR01048"/>
    </source>
</evidence>
<accession>A0AAU7V7S2</accession>
<evidence type="ECO:0000256" key="1">
    <source>
        <dbReference type="ARBA" id="ARBA00001933"/>
    </source>
</evidence>
<dbReference type="Pfam" id="PF02784">
    <property type="entry name" value="Orn_Arg_deC_N"/>
    <property type="match status" value="1"/>
</dbReference>
<organism evidence="12">
    <name type="scientific">Scrofimicrobium appendicitidis</name>
    <dbReference type="NCBI Taxonomy" id="3079930"/>
    <lineage>
        <taxon>Bacteria</taxon>
        <taxon>Bacillati</taxon>
        <taxon>Actinomycetota</taxon>
        <taxon>Actinomycetes</taxon>
        <taxon>Actinomycetales</taxon>
        <taxon>Actinomycetaceae</taxon>
        <taxon>Scrofimicrobium</taxon>
    </lineage>
</organism>
<dbReference type="InterPro" id="IPR009006">
    <property type="entry name" value="Ala_racemase/Decarboxylase_C"/>
</dbReference>
<evidence type="ECO:0000256" key="5">
    <source>
        <dbReference type="ARBA" id="ARBA00023239"/>
    </source>
</evidence>
<dbReference type="GO" id="GO:0008836">
    <property type="term" value="F:diaminopimelate decarboxylase activity"/>
    <property type="evidence" value="ECO:0007669"/>
    <property type="project" value="UniProtKB-UniRule"/>
</dbReference>
<dbReference type="Gene3D" id="3.20.20.10">
    <property type="entry name" value="Alanine racemase"/>
    <property type="match status" value="1"/>
</dbReference>
<dbReference type="PANTHER" id="PTHR43727">
    <property type="entry name" value="DIAMINOPIMELATE DECARBOXYLASE"/>
    <property type="match status" value="1"/>
</dbReference>
<comment type="similarity">
    <text evidence="8">Belongs to the Orn/Lys/Arg decarboxylase class-II family.</text>
</comment>
<dbReference type="PROSITE" id="PS00878">
    <property type="entry name" value="ODR_DC_2_1"/>
    <property type="match status" value="1"/>
</dbReference>
<evidence type="ECO:0000256" key="4">
    <source>
        <dbReference type="ARBA" id="ARBA00023154"/>
    </source>
</evidence>
<comment type="pathway">
    <text evidence="9">Amino-acid biosynthesis; L-lysine biosynthesis via DAP pathway; L-lysine from DL-2,6-diaminopimelate: step 1/1.</text>
</comment>
<dbReference type="FunFam" id="3.20.20.10:FF:000003">
    <property type="entry name" value="Diaminopimelate decarboxylase"/>
    <property type="match status" value="1"/>
</dbReference>
<comment type="cofactor">
    <cofactor evidence="1 7 9">
        <name>pyridoxal 5'-phosphate</name>
        <dbReference type="ChEBI" id="CHEBI:597326"/>
    </cofactor>
</comment>
<dbReference type="EC" id="4.1.1.20" evidence="6 9"/>
<evidence type="ECO:0000256" key="3">
    <source>
        <dbReference type="ARBA" id="ARBA00022898"/>
    </source>
</evidence>
<sequence>MTFTDQQVADVLCQYQTPFYLYDEATIRQRVRELKQAFAWNEGFREYFAVKALPNPAVLEILRQEGCGADCASGTELTLAQNMDIMFTSNNTPAEEFVQARELGAIINLDSLEMVDFLAQTAGIPEVICCRYAPATEVGSANQIMGEAGQSKFGMRRDQVFTAFERLRELGATRFGVHCMAASNSLNNDYYPALARELFDLAVEIRDRLGIEVEFLNFAGGLGIPYRPEDQPLDLAAIGAAVRREYETRLQGLKPAIFTELGRYLVGPAGALVTTVRHLKHSYKYYVGVDASATDLLRPAMYGAYHHITVVGKDQPADHPVDVVGSLCENNDKFAIDRWLPEVEPGDVLLIHDAGAHGYSMGYNYNGKLRGGEVLLGADGQARMIRRPQSAEDYFATLTVQ</sequence>
<dbReference type="PANTHER" id="PTHR43727:SF2">
    <property type="entry name" value="GROUP IV DECARBOXYLASE"/>
    <property type="match status" value="1"/>
</dbReference>
<evidence type="ECO:0000313" key="12">
    <source>
        <dbReference type="EMBL" id="XBW07862.1"/>
    </source>
</evidence>
<feature type="active site" description="Proton donor" evidence="7">
    <location>
        <position position="328"/>
    </location>
</feature>
<proteinExistence type="inferred from homology"/>
<dbReference type="PRINTS" id="PR01179">
    <property type="entry name" value="ODADCRBXLASE"/>
</dbReference>
<keyword evidence="2 9" id="KW-0210">Decarboxylase</keyword>
<evidence type="ECO:0000259" key="10">
    <source>
        <dbReference type="Pfam" id="PF00278"/>
    </source>
</evidence>
<dbReference type="GO" id="GO:0009089">
    <property type="term" value="P:lysine biosynthetic process via diaminopimelate"/>
    <property type="evidence" value="ECO:0007669"/>
    <property type="project" value="UniProtKB-UniRule"/>
</dbReference>
<dbReference type="NCBIfam" id="TIGR01048">
    <property type="entry name" value="lysA"/>
    <property type="match status" value="1"/>
</dbReference>
<dbReference type="InterPro" id="IPR002986">
    <property type="entry name" value="DAP_deCOOHase_LysA"/>
</dbReference>
<evidence type="ECO:0000256" key="9">
    <source>
        <dbReference type="RuleBase" id="RU003738"/>
    </source>
</evidence>
<evidence type="ECO:0000259" key="11">
    <source>
        <dbReference type="Pfam" id="PF02784"/>
    </source>
</evidence>
<evidence type="ECO:0000256" key="2">
    <source>
        <dbReference type="ARBA" id="ARBA00022793"/>
    </source>
</evidence>
<dbReference type="RefSeq" id="WP_350258063.1">
    <property type="nucleotide sequence ID" value="NZ_CP138335.1"/>
</dbReference>
<evidence type="ECO:0000256" key="8">
    <source>
        <dbReference type="RuleBase" id="RU003737"/>
    </source>
</evidence>
<dbReference type="InterPro" id="IPR022644">
    <property type="entry name" value="De-COase2_N"/>
</dbReference>
<dbReference type="PRINTS" id="PR01181">
    <property type="entry name" value="DAPDCRBXLASE"/>
</dbReference>
<dbReference type="InterPro" id="IPR029066">
    <property type="entry name" value="PLP-binding_barrel"/>
</dbReference>
<feature type="domain" description="Orn/DAP/Arg decarboxylase 2 N-terminal" evidence="11">
    <location>
        <begin position="25"/>
        <end position="266"/>
    </location>
</feature>
<dbReference type="EMBL" id="CP138335">
    <property type="protein sequence ID" value="XBW07862.1"/>
    <property type="molecule type" value="Genomic_DNA"/>
</dbReference>
<feature type="domain" description="Orn/DAP/Arg decarboxylase 2 C-terminal" evidence="10">
    <location>
        <begin position="19"/>
        <end position="355"/>
    </location>
</feature>
<dbReference type="Gene3D" id="2.40.37.10">
    <property type="entry name" value="Lyase, Ornithine Decarboxylase, Chain A, domain 1"/>
    <property type="match status" value="1"/>
</dbReference>
<dbReference type="Pfam" id="PF00278">
    <property type="entry name" value="Orn_DAP_Arg_deC"/>
    <property type="match status" value="1"/>
</dbReference>
<dbReference type="CDD" id="cd06828">
    <property type="entry name" value="PLPDE_III_DapDC"/>
    <property type="match status" value="1"/>
</dbReference>
<keyword evidence="3 7" id="KW-0663">Pyridoxal phosphate</keyword>
<evidence type="ECO:0000256" key="7">
    <source>
        <dbReference type="PIRSR" id="PIRSR600183-50"/>
    </source>
</evidence>
<gene>
    <name evidence="12" type="primary">lysA</name>
    <name evidence="12" type="ORF">SAC06_09480</name>
</gene>
<dbReference type="InterPro" id="IPR000183">
    <property type="entry name" value="Orn/DAP/Arg_de-COase"/>
</dbReference>
<dbReference type="KEGG" id="sapp:SAC06_09480"/>
<protein>
    <recommendedName>
        <fullName evidence="6 9">Diaminopimelate decarboxylase</fullName>
        <ecNumber evidence="6 9">4.1.1.20</ecNumber>
    </recommendedName>
</protein>
<keyword evidence="4 9" id="KW-0028">Amino-acid biosynthesis</keyword>
<dbReference type="SUPFAM" id="SSF51419">
    <property type="entry name" value="PLP-binding barrel"/>
    <property type="match status" value="1"/>
</dbReference>
<dbReference type="InterPro" id="IPR022653">
    <property type="entry name" value="De-COase2_pyr-phos_BS"/>
</dbReference>
<name>A0AAU7V7S2_9ACTO</name>
<dbReference type="SUPFAM" id="SSF50621">
    <property type="entry name" value="Alanine racemase C-terminal domain-like"/>
    <property type="match status" value="1"/>
</dbReference>
<keyword evidence="4 9" id="KW-0457">Lysine biosynthesis</keyword>
<keyword evidence="5 9" id="KW-0456">Lyase</keyword>
<reference evidence="12" key="1">
    <citation type="submission" date="2023-11" db="EMBL/GenBank/DDBJ databases">
        <title>Scrofimicrobium hongkongense sp. nov., isolated from a patient with peritonitis.</title>
        <authorList>
            <person name="Lao H.Y."/>
            <person name="Wong A.Y.P."/>
            <person name="Ng T.L."/>
            <person name="Wong R.Y.L."/>
            <person name="Yau M.C.Y."/>
            <person name="Lam J.Y.W."/>
            <person name="Siu G.K.H."/>
        </authorList>
    </citation>
    <scope>NUCLEOTIDE SEQUENCE</scope>
    <source>
        <strain evidence="12">R131</strain>
    </source>
</reference>